<keyword evidence="2" id="KW-0547">Nucleotide-binding</keyword>
<keyword evidence="1" id="KW-0808">Transferase</keyword>
<accession>A0A7R9QPS2</accession>
<keyword evidence="4" id="KW-0067">ATP-binding</keyword>
<evidence type="ECO:0000259" key="5">
    <source>
        <dbReference type="PROSITE" id="PS50011"/>
    </source>
</evidence>
<keyword evidence="3" id="KW-0418">Kinase</keyword>
<evidence type="ECO:0000256" key="2">
    <source>
        <dbReference type="ARBA" id="ARBA00022741"/>
    </source>
</evidence>
<dbReference type="InterPro" id="IPR050339">
    <property type="entry name" value="CC_SR_Kinase"/>
</dbReference>
<dbReference type="Gene3D" id="1.10.510.10">
    <property type="entry name" value="Transferase(Phosphotransferase) domain 1"/>
    <property type="match status" value="1"/>
</dbReference>
<evidence type="ECO:0000256" key="3">
    <source>
        <dbReference type="ARBA" id="ARBA00022777"/>
    </source>
</evidence>
<organism evidence="6">
    <name type="scientific">Oppiella nova</name>
    <dbReference type="NCBI Taxonomy" id="334625"/>
    <lineage>
        <taxon>Eukaryota</taxon>
        <taxon>Metazoa</taxon>
        <taxon>Ecdysozoa</taxon>
        <taxon>Arthropoda</taxon>
        <taxon>Chelicerata</taxon>
        <taxon>Arachnida</taxon>
        <taxon>Acari</taxon>
        <taxon>Acariformes</taxon>
        <taxon>Sarcoptiformes</taxon>
        <taxon>Oribatida</taxon>
        <taxon>Brachypylina</taxon>
        <taxon>Oppioidea</taxon>
        <taxon>Oppiidae</taxon>
        <taxon>Oppiella</taxon>
    </lineage>
</organism>
<reference evidence="6" key="1">
    <citation type="submission" date="2020-11" db="EMBL/GenBank/DDBJ databases">
        <authorList>
            <person name="Tran Van P."/>
        </authorList>
    </citation>
    <scope>NUCLEOTIDE SEQUENCE</scope>
</reference>
<dbReference type="EMBL" id="OC921892">
    <property type="protein sequence ID" value="CAD7653764.1"/>
    <property type="molecule type" value="Genomic_DNA"/>
</dbReference>
<evidence type="ECO:0000313" key="7">
    <source>
        <dbReference type="Proteomes" id="UP000728032"/>
    </source>
</evidence>
<evidence type="ECO:0000256" key="4">
    <source>
        <dbReference type="ARBA" id="ARBA00022840"/>
    </source>
</evidence>
<dbReference type="Proteomes" id="UP000728032">
    <property type="component" value="Unassembled WGS sequence"/>
</dbReference>
<dbReference type="PROSITE" id="PS50011">
    <property type="entry name" value="PROTEIN_KINASE_DOM"/>
    <property type="match status" value="1"/>
</dbReference>
<dbReference type="SUPFAM" id="SSF56112">
    <property type="entry name" value="Protein kinase-like (PK-like)"/>
    <property type="match status" value="1"/>
</dbReference>
<evidence type="ECO:0000256" key="1">
    <source>
        <dbReference type="ARBA" id="ARBA00022679"/>
    </source>
</evidence>
<dbReference type="InterPro" id="IPR000719">
    <property type="entry name" value="Prot_kinase_dom"/>
</dbReference>
<feature type="domain" description="Protein kinase" evidence="5">
    <location>
        <begin position="1"/>
        <end position="216"/>
    </location>
</feature>
<dbReference type="GO" id="GO:0005634">
    <property type="term" value="C:nucleus"/>
    <property type="evidence" value="ECO:0007669"/>
    <property type="project" value="TreeGrafter"/>
</dbReference>
<protein>
    <recommendedName>
        <fullName evidence="5">Protein kinase domain-containing protein</fullName>
    </recommendedName>
</protein>
<dbReference type="EMBL" id="CAJPVJ010007067">
    <property type="protein sequence ID" value="CAG2170951.1"/>
    <property type="molecule type" value="Genomic_DNA"/>
</dbReference>
<proteinExistence type="predicted"/>
<dbReference type="GO" id="GO:0005524">
    <property type="term" value="F:ATP binding"/>
    <property type="evidence" value="ECO:0007669"/>
    <property type="project" value="UniProtKB-KW"/>
</dbReference>
<dbReference type="PANTHER" id="PTHR11042">
    <property type="entry name" value="EUKARYOTIC TRANSLATION INITIATION FACTOR 2-ALPHA KINASE EIF2-ALPHA KINASE -RELATED"/>
    <property type="match status" value="1"/>
</dbReference>
<dbReference type="GO" id="GO:0004672">
    <property type="term" value="F:protein kinase activity"/>
    <property type="evidence" value="ECO:0007669"/>
    <property type="project" value="InterPro"/>
</dbReference>
<dbReference type="OrthoDB" id="4062651at2759"/>
<dbReference type="InterPro" id="IPR011009">
    <property type="entry name" value="Kinase-like_dom_sf"/>
</dbReference>
<name>A0A7R9QPS2_9ACAR</name>
<dbReference type="AlphaFoldDB" id="A0A7R9QPS2"/>
<sequence length="216" mass="24294">MELCSDSLQTILDKKHKAFGRELGQPMGIVEAYISCHIFKEILKCVQYLHGLTPPVTHGDLYPANILISPGVGYTCYYSRCNGSHFKICDFGLTTIRQHKSSRLGNDNYQAPEVGRGEFHNHKADLFSIYKIGEQLFDVDLSCLKTDASLSYSSDNELVNKCMYCNPCRTTTGTTRKTPIPFTGKTDVNAVKCWRLTKSGHFATNVCYRVHMSSMQ</sequence>
<dbReference type="GO" id="GO:0005737">
    <property type="term" value="C:cytoplasm"/>
    <property type="evidence" value="ECO:0007669"/>
    <property type="project" value="TreeGrafter"/>
</dbReference>
<dbReference type="Pfam" id="PF00069">
    <property type="entry name" value="Pkinase"/>
    <property type="match status" value="1"/>
</dbReference>
<keyword evidence="7" id="KW-1185">Reference proteome</keyword>
<evidence type="ECO:0000313" key="6">
    <source>
        <dbReference type="EMBL" id="CAD7653764.1"/>
    </source>
</evidence>
<gene>
    <name evidence="6" type="ORF">ONB1V03_LOCUS10417</name>
</gene>